<organism evidence="1 2">
    <name type="scientific">Brachyspira murdochii (strain ATCC 51284 / DSM 12563 / 56-150)</name>
    <name type="common">Serpulina murdochii</name>
    <dbReference type="NCBI Taxonomy" id="526224"/>
    <lineage>
        <taxon>Bacteria</taxon>
        <taxon>Pseudomonadati</taxon>
        <taxon>Spirochaetota</taxon>
        <taxon>Spirochaetia</taxon>
        <taxon>Brachyspirales</taxon>
        <taxon>Brachyspiraceae</taxon>
        <taxon>Brachyspira</taxon>
    </lineage>
</organism>
<evidence type="ECO:0000313" key="1">
    <source>
        <dbReference type="EMBL" id="ADG71528.1"/>
    </source>
</evidence>
<dbReference type="Proteomes" id="UP000001915">
    <property type="component" value="Chromosome"/>
</dbReference>
<evidence type="ECO:0000313" key="2">
    <source>
        <dbReference type="Proteomes" id="UP000001915"/>
    </source>
</evidence>
<gene>
    <name evidence="1" type="ordered locus">Bmur_1440</name>
</gene>
<evidence type="ECO:0008006" key="3">
    <source>
        <dbReference type="Google" id="ProtNLM"/>
    </source>
</evidence>
<dbReference type="PROSITE" id="PS51257">
    <property type="entry name" value="PROKAR_LIPOPROTEIN"/>
    <property type="match status" value="1"/>
</dbReference>
<name>D5UA05_BRAM5</name>
<dbReference type="RefSeq" id="WP_013113945.1">
    <property type="nucleotide sequence ID" value="NC_014150.1"/>
</dbReference>
<dbReference type="EMBL" id="CP001959">
    <property type="protein sequence ID" value="ADG71528.1"/>
    <property type="molecule type" value="Genomic_DNA"/>
</dbReference>
<protein>
    <recommendedName>
        <fullName evidence="3">Lipoprotein</fullName>
    </recommendedName>
</protein>
<dbReference type="HOGENOM" id="CLU_2244788_0_0_12"/>
<sequence>MKKLIILFLLSIVFISCRYGFTFYDLGGTWKKNGSTETFIVDTSSKTIVKGNLTCTINGEIPETKSNIFKVILISGSINVGSITFTSKTEANGTDDFYGNWTKQ</sequence>
<accession>D5UA05</accession>
<reference evidence="1 2" key="1">
    <citation type="journal article" date="2010" name="Stand. Genomic Sci.">
        <title>Complete genome sequence of Brachyspira murdochii type strain (56-150).</title>
        <authorList>
            <person name="Pati A."/>
            <person name="Sikorski J."/>
            <person name="Gronow S."/>
            <person name="Munk C."/>
            <person name="Lapidus A."/>
            <person name="Copeland A."/>
            <person name="Glavina Del Tio T."/>
            <person name="Nolan M."/>
            <person name="Lucas S."/>
            <person name="Chen F."/>
            <person name="Tice H."/>
            <person name="Cheng J.F."/>
            <person name="Han C."/>
            <person name="Detter J.C."/>
            <person name="Bruce D."/>
            <person name="Tapia R."/>
            <person name="Goodwin L."/>
            <person name="Pitluck S."/>
            <person name="Liolios K."/>
            <person name="Ivanova N."/>
            <person name="Mavromatis K."/>
            <person name="Mikhailova N."/>
            <person name="Chen A."/>
            <person name="Palaniappan K."/>
            <person name="Land M."/>
            <person name="Hauser L."/>
            <person name="Chang Y.J."/>
            <person name="Jeffries C.D."/>
            <person name="Spring S."/>
            <person name="Rohde M."/>
            <person name="Goker M."/>
            <person name="Bristow J."/>
            <person name="Eisen J.A."/>
            <person name="Markowitz V."/>
            <person name="Hugenholtz P."/>
            <person name="Kyrpides N.C."/>
            <person name="Klenk H.P."/>
        </authorList>
    </citation>
    <scope>NUCLEOTIDE SEQUENCE [LARGE SCALE GENOMIC DNA]</scope>
    <source>
        <strain evidence="2">ATCC 51284 / DSM 12563 / 56-150</strain>
    </source>
</reference>
<dbReference type="STRING" id="526224.Bmur_1440"/>
<dbReference type="KEGG" id="brm:Bmur_1440"/>
<proteinExistence type="predicted"/>
<dbReference type="AlphaFoldDB" id="D5UA05"/>